<protein>
    <submittedName>
        <fullName evidence="9">Endospore germination permease</fullName>
    </submittedName>
</protein>
<comment type="similarity">
    <text evidence="2">Belongs to the amino acid-polyamine-organocation (APC) superfamily. Spore germination protein (SGP) (TC 2.A.3.9) family.</text>
</comment>
<feature type="transmembrane region" description="Helical" evidence="8">
    <location>
        <begin position="223"/>
        <end position="244"/>
    </location>
</feature>
<dbReference type="PANTHER" id="PTHR34975:SF2">
    <property type="entry name" value="SPORE GERMINATION PROTEIN A2"/>
    <property type="match status" value="1"/>
</dbReference>
<evidence type="ECO:0000256" key="8">
    <source>
        <dbReference type="SAM" id="Phobius"/>
    </source>
</evidence>
<evidence type="ECO:0000256" key="6">
    <source>
        <dbReference type="ARBA" id="ARBA00022989"/>
    </source>
</evidence>
<feature type="transmembrane region" description="Helical" evidence="8">
    <location>
        <begin position="192"/>
        <end position="211"/>
    </location>
</feature>
<dbReference type="PANTHER" id="PTHR34975">
    <property type="entry name" value="SPORE GERMINATION PROTEIN A2"/>
    <property type="match status" value="1"/>
</dbReference>
<feature type="transmembrane region" description="Helical" evidence="8">
    <location>
        <begin position="335"/>
        <end position="357"/>
    </location>
</feature>
<comment type="caution">
    <text evidence="9">The sequence shown here is derived from an EMBL/GenBank/DDBJ whole genome shotgun (WGS) entry which is preliminary data.</text>
</comment>
<evidence type="ECO:0000256" key="3">
    <source>
        <dbReference type="ARBA" id="ARBA00022448"/>
    </source>
</evidence>
<organism evidence="9 10">
    <name type="scientific">Virgibacillus tibetensis</name>
    <dbReference type="NCBI Taxonomy" id="3042313"/>
    <lineage>
        <taxon>Bacteria</taxon>
        <taxon>Bacillati</taxon>
        <taxon>Bacillota</taxon>
        <taxon>Bacilli</taxon>
        <taxon>Bacillales</taxon>
        <taxon>Bacillaceae</taxon>
        <taxon>Virgibacillus</taxon>
    </lineage>
</organism>
<sequence>MKWFDYADEKISDKEIMIAVPSIVIGVGILSMPRELAGATTSSDGWISIVIGGTIFVFITWMVAKLAASFPNQQFLTYASSLVTKPVAVVLTFLLSVQGIILSAYVMRVIAEIAKEYLFDETPVEVIALTFLLVVVYAVSGSRAGLFRLNMMFFPIIVIIAVLVIVFSLGWFNTENLLPVFKTSFSGHLQGLQVSSLSYIGFGIVLFYTALVKQPAGAPRMAAIGMSMAVGLYLLFFIVCLGVFGNLSTANLIYPTIELAKEIEIPGGFFERFDSVFLTIWIMAIFNTTAMGLDVAVFALNSLFNVKKAKILFVLSPLVYFIGMFPKNFNEVVTLGAFVGYYSLIVTVIVTIVLLIISKIKGGKKNGKK</sequence>
<feature type="transmembrane region" description="Helical" evidence="8">
    <location>
        <begin position="45"/>
        <end position="67"/>
    </location>
</feature>
<evidence type="ECO:0000256" key="1">
    <source>
        <dbReference type="ARBA" id="ARBA00004141"/>
    </source>
</evidence>
<feature type="transmembrane region" description="Helical" evidence="8">
    <location>
        <begin position="87"/>
        <end position="106"/>
    </location>
</feature>
<reference evidence="9 10" key="1">
    <citation type="journal article" date="2024" name="Int. J. Syst. Evol. Microbiol.">
        <title>Virgibacillus tibetensis sp. nov., isolated from salt lake on the Tibetan Plateau of China.</title>
        <authorList>
            <person name="Phurbu D."/>
            <person name="Liu Z.-X."/>
            <person name="Wang R."/>
            <person name="Zheng Y.-Y."/>
            <person name="Liu H.-C."/>
            <person name="Zhou Y.-G."/>
            <person name="Yu Y.-J."/>
            <person name="Li A.-H."/>
        </authorList>
    </citation>
    <scope>NUCLEOTIDE SEQUENCE [LARGE SCALE GENOMIC DNA]</scope>
    <source>
        <strain evidence="9 10">C22-A2</strain>
    </source>
</reference>
<keyword evidence="10" id="KW-1185">Reference proteome</keyword>
<evidence type="ECO:0000313" key="9">
    <source>
        <dbReference type="EMBL" id="MEC5425653.1"/>
    </source>
</evidence>
<feature type="transmembrane region" description="Helical" evidence="8">
    <location>
        <begin position="16"/>
        <end position="33"/>
    </location>
</feature>
<dbReference type="NCBIfam" id="TIGR00912">
    <property type="entry name" value="2A0309"/>
    <property type="match status" value="1"/>
</dbReference>
<feature type="transmembrane region" description="Helical" evidence="8">
    <location>
        <begin position="153"/>
        <end position="172"/>
    </location>
</feature>
<dbReference type="Gene3D" id="1.20.1740.10">
    <property type="entry name" value="Amino acid/polyamine transporter I"/>
    <property type="match status" value="1"/>
</dbReference>
<dbReference type="InterPro" id="IPR004761">
    <property type="entry name" value="Spore_GerAB"/>
</dbReference>
<dbReference type="RefSeq" id="WP_327609187.1">
    <property type="nucleotide sequence ID" value="NZ_JARZFX010000017.1"/>
</dbReference>
<accession>A0ABU6KK16</accession>
<dbReference type="EMBL" id="JARZFX010000017">
    <property type="protein sequence ID" value="MEC5425653.1"/>
    <property type="molecule type" value="Genomic_DNA"/>
</dbReference>
<evidence type="ECO:0000256" key="7">
    <source>
        <dbReference type="ARBA" id="ARBA00023136"/>
    </source>
</evidence>
<comment type="subcellular location">
    <subcellularLocation>
        <location evidence="1">Membrane</location>
        <topology evidence="1">Multi-pass membrane protein</topology>
    </subcellularLocation>
</comment>
<dbReference type="Pfam" id="PF03845">
    <property type="entry name" value="Spore_permease"/>
    <property type="match status" value="1"/>
</dbReference>
<evidence type="ECO:0000256" key="4">
    <source>
        <dbReference type="ARBA" id="ARBA00022544"/>
    </source>
</evidence>
<gene>
    <name evidence="9" type="ORF">QGM71_19420</name>
</gene>
<keyword evidence="4" id="KW-0309">Germination</keyword>
<name>A0ABU6KK16_9BACI</name>
<dbReference type="Proteomes" id="UP001335737">
    <property type="component" value="Unassembled WGS sequence"/>
</dbReference>
<keyword evidence="6 8" id="KW-1133">Transmembrane helix</keyword>
<evidence type="ECO:0000256" key="5">
    <source>
        <dbReference type="ARBA" id="ARBA00022692"/>
    </source>
</evidence>
<evidence type="ECO:0000313" key="10">
    <source>
        <dbReference type="Proteomes" id="UP001335737"/>
    </source>
</evidence>
<feature type="transmembrane region" description="Helical" evidence="8">
    <location>
        <begin position="311"/>
        <end position="329"/>
    </location>
</feature>
<keyword evidence="7 8" id="KW-0472">Membrane</keyword>
<keyword evidence="5 8" id="KW-0812">Transmembrane</keyword>
<evidence type="ECO:0000256" key="2">
    <source>
        <dbReference type="ARBA" id="ARBA00007998"/>
    </source>
</evidence>
<feature type="transmembrane region" description="Helical" evidence="8">
    <location>
        <begin position="126"/>
        <end position="146"/>
    </location>
</feature>
<proteinExistence type="inferred from homology"/>
<keyword evidence="3" id="KW-0813">Transport</keyword>
<feature type="transmembrane region" description="Helical" evidence="8">
    <location>
        <begin position="276"/>
        <end position="299"/>
    </location>
</feature>